<comment type="caution">
    <text evidence="4">The sequence shown here is derived from an EMBL/GenBank/DDBJ whole genome shotgun (WGS) entry which is preliminary data.</text>
</comment>
<feature type="active site" description="Acyl-thioester intermediate" evidence="2">
    <location>
        <position position="133"/>
    </location>
</feature>
<dbReference type="GO" id="GO:0016787">
    <property type="term" value="F:hydrolase activity"/>
    <property type="evidence" value="ECO:0007669"/>
    <property type="project" value="UniProtKB-KW"/>
</dbReference>
<evidence type="ECO:0000313" key="4">
    <source>
        <dbReference type="EMBL" id="MTH55440.1"/>
    </source>
</evidence>
<dbReference type="Proteomes" id="UP000434639">
    <property type="component" value="Unassembled WGS sequence"/>
</dbReference>
<dbReference type="OrthoDB" id="525039at2"/>
<accession>A0A7X2V6F2</accession>
<evidence type="ECO:0000256" key="3">
    <source>
        <dbReference type="SAM" id="MobiDB-lite"/>
    </source>
</evidence>
<dbReference type="Gene3D" id="2.60.40.10">
    <property type="entry name" value="Immunoglobulins"/>
    <property type="match status" value="1"/>
</dbReference>
<evidence type="ECO:0000256" key="2">
    <source>
        <dbReference type="PIRSR" id="PIRSR605754-1"/>
    </source>
</evidence>
<feature type="region of interest" description="Disordered" evidence="3">
    <location>
        <begin position="204"/>
        <end position="231"/>
    </location>
</feature>
<protein>
    <submittedName>
        <fullName evidence="4">Sortase</fullName>
    </submittedName>
</protein>
<dbReference type="InterPro" id="IPR036116">
    <property type="entry name" value="FN3_sf"/>
</dbReference>
<proteinExistence type="predicted"/>
<dbReference type="Pfam" id="PF04203">
    <property type="entry name" value="Sortase"/>
    <property type="match status" value="1"/>
</dbReference>
<dbReference type="EMBL" id="WMIB01000029">
    <property type="protein sequence ID" value="MTH55440.1"/>
    <property type="molecule type" value="Genomic_DNA"/>
</dbReference>
<dbReference type="Gene3D" id="2.40.260.10">
    <property type="entry name" value="Sortase"/>
    <property type="match status" value="1"/>
</dbReference>
<reference evidence="4 5" key="1">
    <citation type="journal article" date="2017" name="Int. J. Syst. Evol. Microbiol.">
        <title>Bacillus mangrovi sp. nov., isolated from a sediment sample from a mangrove forest.</title>
        <authorList>
            <person name="Gupta V."/>
            <person name="Singh P.K."/>
            <person name="Korpole S."/>
            <person name="Tanuku N.R.S."/>
            <person name="Pinnaka A.K."/>
        </authorList>
    </citation>
    <scope>NUCLEOTIDE SEQUENCE [LARGE SCALE GENOMIC DNA]</scope>
    <source>
        <strain evidence="4 5">KCTC 33872</strain>
    </source>
</reference>
<dbReference type="InterPro" id="IPR042001">
    <property type="entry name" value="Sortase_F"/>
</dbReference>
<dbReference type="InterPro" id="IPR005754">
    <property type="entry name" value="Sortase"/>
</dbReference>
<name>A0A7X2V6F2_9BACI</name>
<dbReference type="SUPFAM" id="SSF49265">
    <property type="entry name" value="Fibronectin type III"/>
    <property type="match status" value="1"/>
</dbReference>
<dbReference type="AlphaFoldDB" id="A0A7X2V6F2"/>
<organism evidence="4 5">
    <name type="scientific">Metabacillus mangrovi</name>
    <dbReference type="NCBI Taxonomy" id="1491830"/>
    <lineage>
        <taxon>Bacteria</taxon>
        <taxon>Bacillati</taxon>
        <taxon>Bacillota</taxon>
        <taxon>Bacilli</taxon>
        <taxon>Bacillales</taxon>
        <taxon>Bacillaceae</taxon>
        <taxon>Metabacillus</taxon>
    </lineage>
</organism>
<dbReference type="SUPFAM" id="SSF63817">
    <property type="entry name" value="Sortase"/>
    <property type="match status" value="1"/>
</dbReference>
<evidence type="ECO:0000256" key="1">
    <source>
        <dbReference type="ARBA" id="ARBA00022801"/>
    </source>
</evidence>
<keyword evidence="1" id="KW-0378">Hydrolase</keyword>
<gene>
    <name evidence="4" type="ORF">GKZ89_18780</name>
</gene>
<keyword evidence="5" id="KW-1185">Reference proteome</keyword>
<dbReference type="InterPro" id="IPR023365">
    <property type="entry name" value="Sortase_dom-sf"/>
</dbReference>
<feature type="compositionally biased region" description="Polar residues" evidence="3">
    <location>
        <begin position="204"/>
        <end position="214"/>
    </location>
</feature>
<feature type="active site" description="Proton donor/acceptor" evidence="2">
    <location>
        <position position="67"/>
    </location>
</feature>
<evidence type="ECO:0000313" key="5">
    <source>
        <dbReference type="Proteomes" id="UP000434639"/>
    </source>
</evidence>
<sequence length="253" mass="28039">MNGLTSAFQGMDPVKVEIPKIDVSASIENVGTLLNGQMDVPKDDQNIGWFQPGVKVGNPGNAVLAGHVDNKTGPAVFYNLKKLEAGDEIKVKDGEGKELVFIVKRKESYPRDKAPLNEIFGSAGGRNLNLITCTGTFDRDNRTHEERLVVYTELREDLVEQIETNAQKPDAPTKVEVNGNLVTWHAVRNEKIIGYRVYRQNSNGTKEQVGSVSSLDRKNYMDPDSESSTYSVTSVDMYGQESHFAKWSGKSTR</sequence>
<dbReference type="CDD" id="cd05829">
    <property type="entry name" value="Sortase_F"/>
    <property type="match status" value="1"/>
</dbReference>
<dbReference type="InterPro" id="IPR013783">
    <property type="entry name" value="Ig-like_fold"/>
</dbReference>